<dbReference type="PANTHER" id="PTHR22847:SF637">
    <property type="entry name" value="WD REPEAT DOMAIN 5B"/>
    <property type="match status" value="1"/>
</dbReference>
<dbReference type="InterPro" id="IPR036388">
    <property type="entry name" value="WH-like_DNA-bd_sf"/>
</dbReference>
<name>K0T3X2_THAOC</name>
<keyword evidence="1" id="KW-0853">WD repeat</keyword>
<gene>
    <name evidence="4" type="ORF">THAOC_04985</name>
</gene>
<dbReference type="Proteomes" id="UP000266841">
    <property type="component" value="Unassembled WGS sequence"/>
</dbReference>
<feature type="compositionally biased region" description="Basic residues" evidence="3">
    <location>
        <begin position="181"/>
        <end position="193"/>
    </location>
</feature>
<feature type="region of interest" description="Disordered" evidence="3">
    <location>
        <begin position="236"/>
        <end position="266"/>
    </location>
</feature>
<reference evidence="4 5" key="1">
    <citation type="journal article" date="2012" name="Genome Biol.">
        <title>Genome and low-iron response of an oceanic diatom adapted to chronic iron limitation.</title>
        <authorList>
            <person name="Lommer M."/>
            <person name="Specht M."/>
            <person name="Roy A.S."/>
            <person name="Kraemer L."/>
            <person name="Andreson R."/>
            <person name="Gutowska M.A."/>
            <person name="Wolf J."/>
            <person name="Bergner S.V."/>
            <person name="Schilhabel M.B."/>
            <person name="Klostermeier U.C."/>
            <person name="Beiko R.G."/>
            <person name="Rosenstiel P."/>
            <person name="Hippler M."/>
            <person name="Laroche J."/>
        </authorList>
    </citation>
    <scope>NUCLEOTIDE SEQUENCE [LARGE SCALE GENOMIC DNA]</scope>
    <source>
        <strain evidence="4 5">CCMP1005</strain>
    </source>
</reference>
<evidence type="ECO:0000256" key="1">
    <source>
        <dbReference type="ARBA" id="ARBA00022574"/>
    </source>
</evidence>
<dbReference type="PANTHER" id="PTHR22847">
    <property type="entry name" value="WD40 REPEAT PROTEIN"/>
    <property type="match status" value="1"/>
</dbReference>
<keyword evidence="2" id="KW-0677">Repeat</keyword>
<evidence type="ECO:0000313" key="4">
    <source>
        <dbReference type="EMBL" id="EJK73393.1"/>
    </source>
</evidence>
<dbReference type="Gene3D" id="2.130.10.10">
    <property type="entry name" value="YVTN repeat-like/Quinoprotein amine dehydrogenase"/>
    <property type="match status" value="2"/>
</dbReference>
<feature type="compositionally biased region" description="Basic and acidic residues" evidence="3">
    <location>
        <begin position="31"/>
        <end position="49"/>
    </location>
</feature>
<dbReference type="OrthoDB" id="361797at2759"/>
<protein>
    <submittedName>
        <fullName evidence="4">Uncharacterized protein</fullName>
    </submittedName>
</protein>
<evidence type="ECO:0000256" key="2">
    <source>
        <dbReference type="ARBA" id="ARBA00022737"/>
    </source>
</evidence>
<feature type="region of interest" description="Disordered" evidence="3">
    <location>
        <begin position="13"/>
        <end position="73"/>
    </location>
</feature>
<dbReference type="InterPro" id="IPR036390">
    <property type="entry name" value="WH_DNA-bd_sf"/>
</dbReference>
<dbReference type="Gene3D" id="1.10.10.10">
    <property type="entry name" value="Winged helix-like DNA-binding domain superfamily/Winged helix DNA-binding domain"/>
    <property type="match status" value="1"/>
</dbReference>
<comment type="caution">
    <text evidence="4">The sequence shown here is derived from an EMBL/GenBank/DDBJ whole genome shotgun (WGS) entry which is preliminary data.</text>
</comment>
<dbReference type="Pfam" id="PF00400">
    <property type="entry name" value="WD40"/>
    <property type="match status" value="1"/>
</dbReference>
<dbReference type="InterPro" id="IPR036322">
    <property type="entry name" value="WD40_repeat_dom_sf"/>
</dbReference>
<dbReference type="GO" id="GO:0005829">
    <property type="term" value="C:cytosol"/>
    <property type="evidence" value="ECO:0007669"/>
    <property type="project" value="UniProtKB-ARBA"/>
</dbReference>
<dbReference type="SUPFAM" id="SSF46785">
    <property type="entry name" value="Winged helix' DNA-binding domain"/>
    <property type="match status" value="1"/>
</dbReference>
<dbReference type="eggNOG" id="ENOG502T2UZ">
    <property type="taxonomic scope" value="Eukaryota"/>
</dbReference>
<accession>K0T3X2</accession>
<dbReference type="AlphaFoldDB" id="K0T3X2"/>
<organism evidence="4 5">
    <name type="scientific">Thalassiosira oceanica</name>
    <name type="common">Marine diatom</name>
    <dbReference type="NCBI Taxonomy" id="159749"/>
    <lineage>
        <taxon>Eukaryota</taxon>
        <taxon>Sar</taxon>
        <taxon>Stramenopiles</taxon>
        <taxon>Ochrophyta</taxon>
        <taxon>Bacillariophyta</taxon>
        <taxon>Coscinodiscophyceae</taxon>
        <taxon>Thalassiosirophycidae</taxon>
        <taxon>Thalassiosirales</taxon>
        <taxon>Thalassiosiraceae</taxon>
        <taxon>Thalassiosira</taxon>
    </lineage>
</organism>
<sequence length="875" mass="95973">MGGVCVRCRPPKIKLPPCDTPTTSSKRRQRQSRERRYSGESDRVAETKSCRGNPTSKGRGREQAKEASLGDPGPLKGHIAPCCRSSQCSVTLTTPASDQPVAVWLLAAVKNGVDVVQPVWGLCSVAHVSTLPPPILGRPTPLSKMGNSQSSSNDKNCPSKCCWATTPKLIDEDEWIDFSSKKKKRRKSGRKSVTKATKDLHPMPPLHEETASVEAVDANDELKSCASSASIVSFDGSSEKGTRPTATARCTSDLNGDTSTSMPMPPNNVKLTFAKGQFVDLLTEEDLLGDATLCDSDGYVIRGVKASFQPGHCAILPRGGMTKQSSKLNASKLQSMLNRSVGTSKADRTIRMWRVQKRDDTKEIKFNFVRDFVGHKTGIICLEKVDNKGRFLAASKDRYAPKYNCEDAENSTERVLLGSFDKMDTRQINSIAVINAGSYVRPDAAVDWDMVSAVVKTGVKRGSMAVQRAATERHVLRCSAEFVSCSGKHRVIRVWKILQVEDQEELGPNDNVCEVSLSQDLEHDSVVESIAARGNDLILAGERMGNVVLWKRKSNCKCGSPGLVELRTNETLPAIVFLPHGKQANGTWSATRTFSWIPKSDYLRKVDECMALGITALAFVDDKYFVSGSRSGHVRVWSTEGTRKEGEVSKEAAVSITGAHTGKVTRVQKGPPLSGFHVSFSSASSDGKTLSFVFQKMAKGNEKPKCFKVVNHNTNRYLLDRNDISVTTLAPVVLGDRVALLTSTSNGYVNLIESPKSIPSIDALIAYRTRIEQESLNLRHIAYQLSRGVESNKCRKNVKKSHRDCFSGYDAVTFLVEKQFAATREDAVELAQVLAARLGLYSCIKGTCLVDSPRSLCRFEAEYLKQSLRRSRTTT</sequence>
<dbReference type="OMA" id="DEYANSM"/>
<dbReference type="InterPro" id="IPR015943">
    <property type="entry name" value="WD40/YVTN_repeat-like_dom_sf"/>
</dbReference>
<dbReference type="InterPro" id="IPR001680">
    <property type="entry name" value="WD40_rpt"/>
</dbReference>
<feature type="region of interest" description="Disordered" evidence="3">
    <location>
        <begin position="180"/>
        <end position="205"/>
    </location>
</feature>
<dbReference type="GO" id="GO:1990234">
    <property type="term" value="C:transferase complex"/>
    <property type="evidence" value="ECO:0007669"/>
    <property type="project" value="UniProtKB-ARBA"/>
</dbReference>
<feature type="compositionally biased region" description="Basic and acidic residues" evidence="3">
    <location>
        <begin position="196"/>
        <end position="205"/>
    </location>
</feature>
<feature type="compositionally biased region" description="Polar residues" evidence="3">
    <location>
        <begin position="244"/>
        <end position="262"/>
    </location>
</feature>
<proteinExistence type="predicted"/>
<dbReference type="EMBL" id="AGNL01004534">
    <property type="protein sequence ID" value="EJK73393.1"/>
    <property type="molecule type" value="Genomic_DNA"/>
</dbReference>
<dbReference type="SUPFAM" id="SSF50978">
    <property type="entry name" value="WD40 repeat-like"/>
    <property type="match status" value="1"/>
</dbReference>
<evidence type="ECO:0000256" key="3">
    <source>
        <dbReference type="SAM" id="MobiDB-lite"/>
    </source>
</evidence>
<keyword evidence="5" id="KW-1185">Reference proteome</keyword>
<dbReference type="SMART" id="SM00320">
    <property type="entry name" value="WD40"/>
    <property type="match status" value="3"/>
</dbReference>
<dbReference type="CDD" id="cd04371">
    <property type="entry name" value="DEP"/>
    <property type="match status" value="1"/>
</dbReference>
<evidence type="ECO:0000313" key="5">
    <source>
        <dbReference type="Proteomes" id="UP000266841"/>
    </source>
</evidence>